<evidence type="ECO:0000313" key="1">
    <source>
        <dbReference type="EMBL" id="KKN99887.1"/>
    </source>
</evidence>
<dbReference type="InterPro" id="IPR045444">
    <property type="entry name" value="DUF6503"/>
</dbReference>
<sequence length="264" mass="30211">MNKFYLLVLALAVFSCKDAPKKEIITEAAKEVVAQVNLDKYPTDLNKVFEAHGGLNVWKSYQTLNFEMPNSEFNEIQTVDLHKRIEKISTPAYTLGYNGSDVWLLDNTGDYEGKPKFYHNLMFYFYAMPFVLSDDGIKYEEVSALEYDGVSYPGYKITYNSGVGASSTDEYYIHYDAKTYEMKWLGYTMTYFSGEPSTKINWINYGEWVKVDEVLLPKAITWHKVEKGVLKGAAKTVNFENASLSKEAMPMDFYSKPDNAVIVE</sequence>
<dbReference type="EMBL" id="LAZR01000044">
    <property type="protein sequence ID" value="KKN99887.1"/>
    <property type="molecule type" value="Genomic_DNA"/>
</dbReference>
<protein>
    <recommendedName>
        <fullName evidence="2">Threonine synthase</fullName>
    </recommendedName>
</protein>
<organism evidence="1">
    <name type="scientific">marine sediment metagenome</name>
    <dbReference type="NCBI Taxonomy" id="412755"/>
    <lineage>
        <taxon>unclassified sequences</taxon>
        <taxon>metagenomes</taxon>
        <taxon>ecological metagenomes</taxon>
    </lineage>
</organism>
<dbReference type="AlphaFoldDB" id="A0A0F9VJB0"/>
<gene>
    <name evidence="1" type="ORF">LCGC14_0133080</name>
</gene>
<name>A0A0F9VJB0_9ZZZZ</name>
<reference evidence="1" key="1">
    <citation type="journal article" date="2015" name="Nature">
        <title>Complex archaea that bridge the gap between prokaryotes and eukaryotes.</title>
        <authorList>
            <person name="Spang A."/>
            <person name="Saw J.H."/>
            <person name="Jorgensen S.L."/>
            <person name="Zaremba-Niedzwiedzka K."/>
            <person name="Martijn J."/>
            <person name="Lind A.E."/>
            <person name="van Eijk R."/>
            <person name="Schleper C."/>
            <person name="Guy L."/>
            <person name="Ettema T.J."/>
        </authorList>
    </citation>
    <scope>NUCLEOTIDE SEQUENCE</scope>
</reference>
<proteinExistence type="predicted"/>
<dbReference type="Pfam" id="PF20113">
    <property type="entry name" value="DUF6503"/>
    <property type="match status" value="1"/>
</dbReference>
<evidence type="ECO:0008006" key="2">
    <source>
        <dbReference type="Google" id="ProtNLM"/>
    </source>
</evidence>
<accession>A0A0F9VJB0</accession>
<dbReference type="PROSITE" id="PS51257">
    <property type="entry name" value="PROKAR_LIPOPROTEIN"/>
    <property type="match status" value="1"/>
</dbReference>
<comment type="caution">
    <text evidence="1">The sequence shown here is derived from an EMBL/GenBank/DDBJ whole genome shotgun (WGS) entry which is preliminary data.</text>
</comment>